<reference evidence="1 2" key="1">
    <citation type="submission" date="2019-04" db="EMBL/GenBank/DDBJ databases">
        <title>Isachenkonia alkalipeptolytica gen. nov. sp. nov. a new anaerobic, alkiliphilic organothrophic bacterium capable to reduce synthesized ferrihydrite isolated from a soda lake.</title>
        <authorList>
            <person name="Toshchakov S.V."/>
            <person name="Zavarzina D.G."/>
            <person name="Zhilina T.N."/>
            <person name="Kostrikina N.A."/>
            <person name="Kublanov I.V."/>
        </authorList>
    </citation>
    <scope>NUCLEOTIDE SEQUENCE [LARGE SCALE GENOMIC DNA]</scope>
    <source>
        <strain evidence="1 2">Z-1701</strain>
    </source>
</reference>
<organism evidence="1 2">
    <name type="scientific">Isachenkonia alkalipeptolytica</name>
    <dbReference type="NCBI Taxonomy" id="2565777"/>
    <lineage>
        <taxon>Bacteria</taxon>
        <taxon>Bacillati</taxon>
        <taxon>Bacillota</taxon>
        <taxon>Clostridia</taxon>
        <taxon>Eubacteriales</taxon>
        <taxon>Clostridiaceae</taxon>
        <taxon>Isachenkonia</taxon>
    </lineage>
</organism>
<evidence type="ECO:0000313" key="2">
    <source>
        <dbReference type="Proteomes" id="UP000449710"/>
    </source>
</evidence>
<comment type="caution">
    <text evidence="1">The sequence shown here is derived from an EMBL/GenBank/DDBJ whole genome shotgun (WGS) entry which is preliminary data.</text>
</comment>
<dbReference type="RefSeq" id="WP_160723321.1">
    <property type="nucleotide sequence ID" value="NZ_SUMG01000029.1"/>
</dbReference>
<gene>
    <name evidence="1" type="ORF">ISALK_13725</name>
</gene>
<accession>A0AA44BG70</accession>
<keyword evidence="2" id="KW-1185">Reference proteome</keyword>
<dbReference type="AlphaFoldDB" id="A0AA44BG70"/>
<name>A0AA44BG70_9CLOT</name>
<proteinExistence type="predicted"/>
<dbReference type="Proteomes" id="UP000449710">
    <property type="component" value="Unassembled WGS sequence"/>
</dbReference>
<evidence type="ECO:0000313" key="1">
    <source>
        <dbReference type="EMBL" id="NBG89550.1"/>
    </source>
</evidence>
<protein>
    <submittedName>
        <fullName evidence="1">Uncharacterized protein</fullName>
    </submittedName>
</protein>
<sequence length="145" mass="16426">MPKSQLIAKIKRMDVTNKIQRKHWKQMIGITLGEIALNDENLLAIRKFRPNEEVLVTITPVQRDMAEEMDRMKRANPVEGVISEGEGLQDLPNNPLDLLVEDEGYVVDGDGKGEDDQELIEITVLKDGEEDTLCEGEEVSKSFEF</sequence>
<dbReference type="EMBL" id="SUMG01000029">
    <property type="protein sequence ID" value="NBG89550.1"/>
    <property type="molecule type" value="Genomic_DNA"/>
</dbReference>